<protein>
    <submittedName>
        <fullName evidence="1">Uncharacterized protein</fullName>
    </submittedName>
</protein>
<organism evidence="1 2">
    <name type="scientific">Flavobacterium hungaricum</name>
    <dbReference type="NCBI Taxonomy" id="2082725"/>
    <lineage>
        <taxon>Bacteria</taxon>
        <taxon>Pseudomonadati</taxon>
        <taxon>Bacteroidota</taxon>
        <taxon>Flavobacteriia</taxon>
        <taxon>Flavobacteriales</taxon>
        <taxon>Flavobacteriaceae</taxon>
        <taxon>Flavobacterium</taxon>
    </lineage>
</organism>
<gene>
    <name evidence="1" type="ORF">C4F50_07140</name>
</gene>
<proteinExistence type="predicted"/>
<reference evidence="1 2" key="1">
    <citation type="submission" date="2018-07" db="EMBL/GenBank/DDBJ databases">
        <title>Genome assembly of strain KB82.</title>
        <authorList>
            <person name="Kukolya J."/>
            <person name="Horvath B."/>
            <person name="Nagy I."/>
            <person name="Toth A."/>
        </authorList>
    </citation>
    <scope>NUCLEOTIDE SEQUENCE [LARGE SCALE GENOMIC DNA]</scope>
    <source>
        <strain evidence="1 2">Kb82</strain>
    </source>
</reference>
<name>A0ABR9THA4_9FLAO</name>
<evidence type="ECO:0000313" key="1">
    <source>
        <dbReference type="EMBL" id="MBE8724724.1"/>
    </source>
</evidence>
<accession>A0ABR9THA4</accession>
<sequence>MYFLDRCQKKVILAIRKKYKMSNFRYSICEPANPKIIEQGKIDAAAIVTIFDTFPWKQYLEETERLKEVYFSPSIQFENLSNKNGITVSAIGKPDKYEFYIFYKRPKTKKTWFGLSSKLDHNYMSELWNQNENQTTEILKALADNNLSFLEEKFSR</sequence>
<keyword evidence="2" id="KW-1185">Reference proteome</keyword>
<comment type="caution">
    <text evidence="1">The sequence shown here is derived from an EMBL/GenBank/DDBJ whole genome shotgun (WGS) entry which is preliminary data.</text>
</comment>
<evidence type="ECO:0000313" key="2">
    <source>
        <dbReference type="Proteomes" id="UP000640614"/>
    </source>
</evidence>
<dbReference type="Proteomes" id="UP000640614">
    <property type="component" value="Unassembled WGS sequence"/>
</dbReference>
<dbReference type="EMBL" id="PRDM01000001">
    <property type="protein sequence ID" value="MBE8724724.1"/>
    <property type="molecule type" value="Genomic_DNA"/>
</dbReference>